<dbReference type="PROSITE" id="PS51007">
    <property type="entry name" value="CYTC"/>
    <property type="match status" value="1"/>
</dbReference>
<dbReference type="PROSITE" id="PS50857">
    <property type="entry name" value="COX2_CUA"/>
    <property type="match status" value="1"/>
</dbReference>
<comment type="function">
    <text evidence="15">Subunits I and II form the functional core of the enzyme complex. Electrons originating in cytochrome c are transferred via heme a and Cu(A) to the binuclear center formed by heme a3 and Cu(B).</text>
</comment>
<feature type="transmembrane region" description="Helical" evidence="19">
    <location>
        <begin position="20"/>
        <end position="42"/>
    </location>
</feature>
<dbReference type="CDD" id="cd13915">
    <property type="entry name" value="CuRO_HCO_II_like_2"/>
    <property type="match status" value="1"/>
</dbReference>
<proteinExistence type="inferred from homology"/>
<organism evidence="22 23">
    <name type="scientific">Chloracidobacterium sp. N</name>
    <dbReference type="NCBI Taxonomy" id="2821540"/>
    <lineage>
        <taxon>Bacteria</taxon>
        <taxon>Pseudomonadati</taxon>
        <taxon>Acidobacteriota</taxon>
        <taxon>Terriglobia</taxon>
        <taxon>Terriglobales</taxon>
        <taxon>Acidobacteriaceae</taxon>
        <taxon>Chloracidobacterium</taxon>
        <taxon>Chloracidobacterium aggregatum</taxon>
    </lineage>
</organism>
<keyword evidence="9" id="KW-1278">Translocase</keyword>
<evidence type="ECO:0000256" key="19">
    <source>
        <dbReference type="SAM" id="Phobius"/>
    </source>
</evidence>
<feature type="compositionally biased region" description="Polar residues" evidence="18">
    <location>
        <begin position="326"/>
        <end position="338"/>
    </location>
</feature>
<evidence type="ECO:0000256" key="5">
    <source>
        <dbReference type="ARBA" id="ARBA00022617"/>
    </source>
</evidence>
<dbReference type="Pfam" id="PF00034">
    <property type="entry name" value="Cytochrom_C"/>
    <property type="match status" value="1"/>
</dbReference>
<keyword evidence="6" id="KW-0679">Respiratory chain</keyword>
<dbReference type="NCBIfam" id="TIGR02866">
    <property type="entry name" value="CoxB"/>
    <property type="match status" value="1"/>
</dbReference>
<gene>
    <name evidence="22" type="primary">coxB</name>
    <name evidence="22" type="ORF">J8C05_11575</name>
</gene>
<evidence type="ECO:0000256" key="11">
    <source>
        <dbReference type="ARBA" id="ARBA00022989"/>
    </source>
</evidence>
<feature type="domain" description="Cytochrome c" evidence="21">
    <location>
        <begin position="209"/>
        <end position="303"/>
    </location>
</feature>
<dbReference type="InterPro" id="IPR002429">
    <property type="entry name" value="CcO_II-like_C"/>
</dbReference>
<dbReference type="SUPFAM" id="SSF46626">
    <property type="entry name" value="Cytochrome c"/>
    <property type="match status" value="1"/>
</dbReference>
<dbReference type="Gene3D" id="1.10.287.90">
    <property type="match status" value="1"/>
</dbReference>
<dbReference type="PANTHER" id="PTHR22888:SF9">
    <property type="entry name" value="CYTOCHROME C OXIDASE SUBUNIT 2"/>
    <property type="match status" value="1"/>
</dbReference>
<feature type="domain" description="Cytochrome oxidase subunit II copper A binding" evidence="20">
    <location>
        <begin position="93"/>
        <end position="204"/>
    </location>
</feature>
<evidence type="ECO:0000256" key="16">
    <source>
        <dbReference type="ARBA" id="ARBA00031399"/>
    </source>
</evidence>
<feature type="compositionally biased region" description="Pro residues" evidence="18">
    <location>
        <begin position="312"/>
        <end position="321"/>
    </location>
</feature>
<keyword evidence="14 19" id="KW-0472">Membrane</keyword>
<sequence>MPLFPEQASANAPNVDALYFFMLAVCGGVSIAIVLLIFYFAVKYRRRTPDQLAEEAHVPVALEWAWIIIPSLFFMSFFGWGAFLYFADAKAPKDALEIACTGRQWMWKFQHPDGQREINMLHIPVGKPVKLVMVSEDVIHSMFVPAFRIHMDVIPKRYTEVWFEATKPGTYHMFCSQYCGTEHANMIGSVVALEPHEYQTWLNGAATGSLALRGEALFNKLACNGCHTGDAEARGPYLPGLYGRNVQLTTGEVIVADENYIRESILKPGVKIAAGYDNIMPGYDGQLTEEQIIELVAYIKHLGKKYEQFEPVAPPTAPAPRPAGQNPDQTLPTGNVKPSMTPGTSPPATTAPAGAVPTPPPASEGTRPKPN</sequence>
<evidence type="ECO:0000259" key="21">
    <source>
        <dbReference type="PROSITE" id="PS51007"/>
    </source>
</evidence>
<evidence type="ECO:0000256" key="7">
    <source>
        <dbReference type="ARBA" id="ARBA00022692"/>
    </source>
</evidence>
<dbReference type="InterPro" id="IPR045187">
    <property type="entry name" value="CcO_II"/>
</dbReference>
<evidence type="ECO:0000256" key="10">
    <source>
        <dbReference type="ARBA" id="ARBA00022982"/>
    </source>
</evidence>
<dbReference type="InterPro" id="IPR008972">
    <property type="entry name" value="Cupredoxin"/>
</dbReference>
<keyword evidence="8 17" id="KW-0479">Metal-binding</keyword>
<evidence type="ECO:0000256" key="9">
    <source>
        <dbReference type="ARBA" id="ARBA00022967"/>
    </source>
</evidence>
<keyword evidence="4" id="KW-0813">Transport</keyword>
<dbReference type="SUPFAM" id="SSF49503">
    <property type="entry name" value="Cupredoxins"/>
    <property type="match status" value="1"/>
</dbReference>
<dbReference type="InterPro" id="IPR009056">
    <property type="entry name" value="Cyt_c-like_dom"/>
</dbReference>
<evidence type="ECO:0000256" key="1">
    <source>
        <dbReference type="ARBA" id="ARBA00004141"/>
    </source>
</evidence>
<feature type="compositionally biased region" description="Low complexity" evidence="18">
    <location>
        <begin position="341"/>
        <end position="356"/>
    </location>
</feature>
<dbReference type="PROSITE" id="PS00078">
    <property type="entry name" value="COX2"/>
    <property type="match status" value="1"/>
</dbReference>
<evidence type="ECO:0000256" key="12">
    <source>
        <dbReference type="ARBA" id="ARBA00023004"/>
    </source>
</evidence>
<dbReference type="PANTHER" id="PTHR22888">
    <property type="entry name" value="CYTOCHROME C OXIDASE, SUBUNIT II"/>
    <property type="match status" value="1"/>
</dbReference>
<evidence type="ECO:0000259" key="20">
    <source>
        <dbReference type="PROSITE" id="PS50857"/>
    </source>
</evidence>
<evidence type="ECO:0000256" key="13">
    <source>
        <dbReference type="ARBA" id="ARBA00023008"/>
    </source>
</evidence>
<evidence type="ECO:0000256" key="8">
    <source>
        <dbReference type="ARBA" id="ARBA00022723"/>
    </source>
</evidence>
<evidence type="ECO:0000313" key="22">
    <source>
        <dbReference type="EMBL" id="QUV95800.1"/>
    </source>
</evidence>
<dbReference type="SUPFAM" id="SSF81464">
    <property type="entry name" value="Cytochrome c oxidase subunit II-like, transmembrane region"/>
    <property type="match status" value="1"/>
</dbReference>
<dbReference type="InterPro" id="IPR036909">
    <property type="entry name" value="Cyt_c-like_dom_sf"/>
</dbReference>
<evidence type="ECO:0000256" key="18">
    <source>
        <dbReference type="SAM" id="MobiDB-lite"/>
    </source>
</evidence>
<keyword evidence="11 19" id="KW-1133">Transmembrane helix</keyword>
<dbReference type="EC" id="7.1.1.9" evidence="3"/>
<evidence type="ECO:0000256" key="14">
    <source>
        <dbReference type="ARBA" id="ARBA00023136"/>
    </source>
</evidence>
<dbReference type="InterPro" id="IPR014222">
    <property type="entry name" value="Cyt_c_oxidase_su2"/>
</dbReference>
<feature type="transmembrane region" description="Helical" evidence="19">
    <location>
        <begin position="63"/>
        <end position="86"/>
    </location>
</feature>
<keyword evidence="23" id="KW-1185">Reference proteome</keyword>
<feature type="region of interest" description="Disordered" evidence="18">
    <location>
        <begin position="310"/>
        <end position="371"/>
    </location>
</feature>
<dbReference type="Gene3D" id="2.60.40.420">
    <property type="entry name" value="Cupredoxins - blue copper proteins"/>
    <property type="match status" value="1"/>
</dbReference>
<dbReference type="Pfam" id="PF00116">
    <property type="entry name" value="COX2"/>
    <property type="match status" value="1"/>
</dbReference>
<dbReference type="InterPro" id="IPR001505">
    <property type="entry name" value="Copper_CuA"/>
</dbReference>
<dbReference type="Gene3D" id="1.10.760.10">
    <property type="entry name" value="Cytochrome c-like domain"/>
    <property type="match status" value="1"/>
</dbReference>
<keyword evidence="10" id="KW-0249">Electron transport</keyword>
<keyword evidence="5 17" id="KW-0349">Heme</keyword>
<reference evidence="22 23" key="1">
    <citation type="submission" date="2021-03" db="EMBL/GenBank/DDBJ databases">
        <title>Genomic and phenotypic characterization of Chloracidobacterium isolates provides evidence for multiple species.</title>
        <authorList>
            <person name="Saini M.K."/>
            <person name="Costas A.M.G."/>
            <person name="Tank M."/>
            <person name="Bryant D.A."/>
        </authorList>
    </citation>
    <scope>NUCLEOTIDE SEQUENCE [LARGE SCALE GENOMIC DNA]</scope>
    <source>
        <strain evidence="22 23">N</strain>
    </source>
</reference>
<evidence type="ECO:0000313" key="23">
    <source>
        <dbReference type="Proteomes" id="UP000677668"/>
    </source>
</evidence>
<keyword evidence="12 17" id="KW-0408">Iron</keyword>
<name>A0ABX8B488_9BACT</name>
<accession>A0ABX8B488</accession>
<protein>
    <recommendedName>
        <fullName evidence="3">cytochrome-c oxidase</fullName>
        <ecNumber evidence="3">7.1.1.9</ecNumber>
    </recommendedName>
    <alternativeName>
        <fullName evidence="16">Cytochrome aa3 subunit 2</fullName>
    </alternativeName>
</protein>
<evidence type="ECO:0000256" key="3">
    <source>
        <dbReference type="ARBA" id="ARBA00012949"/>
    </source>
</evidence>
<evidence type="ECO:0000256" key="2">
    <source>
        <dbReference type="ARBA" id="ARBA00007866"/>
    </source>
</evidence>
<keyword evidence="7 19" id="KW-0812">Transmembrane</keyword>
<evidence type="ECO:0000256" key="15">
    <source>
        <dbReference type="ARBA" id="ARBA00024688"/>
    </source>
</evidence>
<evidence type="ECO:0000256" key="4">
    <source>
        <dbReference type="ARBA" id="ARBA00022448"/>
    </source>
</evidence>
<dbReference type="InterPro" id="IPR036257">
    <property type="entry name" value="Cyt_c_oxidase_su2_TM_sf"/>
</dbReference>
<evidence type="ECO:0000256" key="17">
    <source>
        <dbReference type="PROSITE-ProRule" id="PRU00433"/>
    </source>
</evidence>
<dbReference type="Proteomes" id="UP000677668">
    <property type="component" value="Chromosome 2"/>
</dbReference>
<keyword evidence="13" id="KW-0186">Copper</keyword>
<evidence type="ECO:0000256" key="6">
    <source>
        <dbReference type="ARBA" id="ARBA00022660"/>
    </source>
</evidence>
<dbReference type="EMBL" id="CP072643">
    <property type="protein sequence ID" value="QUV95800.1"/>
    <property type="molecule type" value="Genomic_DNA"/>
</dbReference>
<comment type="subcellular location">
    <subcellularLocation>
        <location evidence="1">Membrane</location>
        <topology evidence="1">Multi-pass membrane protein</topology>
    </subcellularLocation>
</comment>
<comment type="similarity">
    <text evidence="2">Belongs to the cytochrome c oxidase subunit 2 family.</text>
</comment>